<protein>
    <submittedName>
        <fullName evidence="1">Uncharacterized protein</fullName>
    </submittedName>
</protein>
<sequence length="48" mass="5763">MTQAHQATRRMGMVYSRVYTRRSKRNVETIKLAESSRMKWTEEIFCGH</sequence>
<name>A0A2C9V6N5_MANES</name>
<proteinExistence type="predicted"/>
<dbReference type="AlphaFoldDB" id="A0A2C9V6N5"/>
<organism evidence="1">
    <name type="scientific">Manihot esculenta</name>
    <name type="common">Cassava</name>
    <name type="synonym">Jatropha manihot</name>
    <dbReference type="NCBI Taxonomy" id="3983"/>
    <lineage>
        <taxon>Eukaryota</taxon>
        <taxon>Viridiplantae</taxon>
        <taxon>Streptophyta</taxon>
        <taxon>Embryophyta</taxon>
        <taxon>Tracheophyta</taxon>
        <taxon>Spermatophyta</taxon>
        <taxon>Magnoliopsida</taxon>
        <taxon>eudicotyledons</taxon>
        <taxon>Gunneridae</taxon>
        <taxon>Pentapetalae</taxon>
        <taxon>rosids</taxon>
        <taxon>fabids</taxon>
        <taxon>Malpighiales</taxon>
        <taxon>Euphorbiaceae</taxon>
        <taxon>Crotonoideae</taxon>
        <taxon>Manihoteae</taxon>
        <taxon>Manihot</taxon>
    </lineage>
</organism>
<dbReference type="EMBL" id="CM004395">
    <property type="protein sequence ID" value="OAY40299.1"/>
    <property type="molecule type" value="Genomic_DNA"/>
</dbReference>
<evidence type="ECO:0000313" key="1">
    <source>
        <dbReference type="EMBL" id="OAY40299.1"/>
    </source>
</evidence>
<reference evidence="1" key="1">
    <citation type="submission" date="2016-02" db="EMBL/GenBank/DDBJ databases">
        <title>WGS assembly of Manihot esculenta.</title>
        <authorList>
            <person name="Bredeson J.V."/>
            <person name="Prochnik S.E."/>
            <person name="Lyons J.B."/>
            <person name="Schmutz J."/>
            <person name="Grimwood J."/>
            <person name="Vrebalov J."/>
            <person name="Bart R.S."/>
            <person name="Amuge T."/>
            <person name="Ferguson M.E."/>
            <person name="Green R."/>
            <person name="Putnam N."/>
            <person name="Stites J."/>
            <person name="Rounsley S."/>
            <person name="Rokhsar D.S."/>
        </authorList>
    </citation>
    <scope>NUCLEOTIDE SEQUENCE [LARGE SCALE GENOMIC DNA]</scope>
    <source>
        <tissue evidence="1">Leaf</tissue>
    </source>
</reference>
<gene>
    <name evidence="1" type="ORF">MANES_09G011200</name>
</gene>
<accession>A0A2C9V6N5</accession>